<protein>
    <submittedName>
        <fullName evidence="2">Universal stress protein</fullName>
    </submittedName>
</protein>
<dbReference type="Proteomes" id="UP000587608">
    <property type="component" value="Unassembled WGS sequence"/>
</dbReference>
<dbReference type="SUPFAM" id="SSF52402">
    <property type="entry name" value="Adenine nucleotide alpha hydrolases-like"/>
    <property type="match status" value="1"/>
</dbReference>
<evidence type="ECO:0000259" key="1">
    <source>
        <dbReference type="Pfam" id="PF00582"/>
    </source>
</evidence>
<accession>A0A7W2DNJ4</accession>
<sequence length="148" mass="15571">MLTDANTRPIVVGVDPELVVIGSRHLGVAREVFTSAAVALPLTALATCPVVVLREPEHITQQPPYLVVGVDGSPHSAAAVDLAFAEADLRSAHLRALYVWHTPLLGLLDEHAALREARRTLSGHDAVRGGGCRSWFAVELEGGGNSGA</sequence>
<name>A0A7W2DNJ4_9ACTN</name>
<reference evidence="2 3" key="1">
    <citation type="submission" date="2020-07" db="EMBL/GenBank/DDBJ databases">
        <title>Differential regulation of undecylprodigiosin biosynthesis in the yeast-scavenging Streptomyces strain MBK6.</title>
        <authorList>
            <person name="Baral B."/>
            <person name="Siitonen V."/>
            <person name="Laughlin M."/>
            <person name="Yamada K."/>
            <person name="Ilomaeki M."/>
            <person name="Metsae-Ketelae M."/>
            <person name="Niemi J."/>
        </authorList>
    </citation>
    <scope>NUCLEOTIDE SEQUENCE [LARGE SCALE GENOMIC DNA]</scope>
    <source>
        <strain evidence="2 3">MBK6</strain>
    </source>
</reference>
<dbReference type="EMBL" id="JACERG010000003">
    <property type="protein sequence ID" value="MBA5220113.1"/>
    <property type="molecule type" value="Genomic_DNA"/>
</dbReference>
<gene>
    <name evidence="2" type="ORF">H1X69_01615</name>
</gene>
<dbReference type="Pfam" id="PF00582">
    <property type="entry name" value="Usp"/>
    <property type="match status" value="1"/>
</dbReference>
<dbReference type="Gene3D" id="3.40.50.12370">
    <property type="match status" value="1"/>
</dbReference>
<evidence type="ECO:0000313" key="2">
    <source>
        <dbReference type="EMBL" id="MBA5220113.1"/>
    </source>
</evidence>
<proteinExistence type="predicted"/>
<evidence type="ECO:0000313" key="3">
    <source>
        <dbReference type="Proteomes" id="UP000587608"/>
    </source>
</evidence>
<dbReference type="AlphaFoldDB" id="A0A7W2DNJ4"/>
<organism evidence="2 3">
    <name type="scientific">Streptomyces griseoaurantiacus</name>
    <dbReference type="NCBI Taxonomy" id="68213"/>
    <lineage>
        <taxon>Bacteria</taxon>
        <taxon>Bacillati</taxon>
        <taxon>Actinomycetota</taxon>
        <taxon>Actinomycetes</taxon>
        <taxon>Kitasatosporales</taxon>
        <taxon>Streptomycetaceae</taxon>
        <taxon>Streptomyces</taxon>
        <taxon>Streptomyces aurantiacus group</taxon>
    </lineage>
</organism>
<dbReference type="RefSeq" id="WP_191851670.1">
    <property type="nucleotide sequence ID" value="NZ_BNBP01000038.1"/>
</dbReference>
<dbReference type="GeneID" id="96788336"/>
<comment type="caution">
    <text evidence="2">The sequence shown here is derived from an EMBL/GenBank/DDBJ whole genome shotgun (WGS) entry which is preliminary data.</text>
</comment>
<dbReference type="InterPro" id="IPR006016">
    <property type="entry name" value="UspA"/>
</dbReference>
<feature type="domain" description="UspA" evidence="1">
    <location>
        <begin position="67"/>
        <end position="110"/>
    </location>
</feature>